<dbReference type="AlphaFoldDB" id="A0A3P7IAJ1"/>
<evidence type="ECO:0000313" key="3">
    <source>
        <dbReference type="Proteomes" id="UP000270094"/>
    </source>
</evidence>
<protein>
    <submittedName>
        <fullName evidence="2">Uncharacterized protein</fullName>
    </submittedName>
</protein>
<organism evidence="2 3">
    <name type="scientific">Strongylus vulgaris</name>
    <name type="common">Blood worm</name>
    <dbReference type="NCBI Taxonomy" id="40348"/>
    <lineage>
        <taxon>Eukaryota</taxon>
        <taxon>Metazoa</taxon>
        <taxon>Ecdysozoa</taxon>
        <taxon>Nematoda</taxon>
        <taxon>Chromadorea</taxon>
        <taxon>Rhabditida</taxon>
        <taxon>Rhabditina</taxon>
        <taxon>Rhabditomorpha</taxon>
        <taxon>Strongyloidea</taxon>
        <taxon>Strongylidae</taxon>
        <taxon>Strongylus</taxon>
    </lineage>
</organism>
<dbReference type="Proteomes" id="UP000270094">
    <property type="component" value="Unassembled WGS sequence"/>
</dbReference>
<keyword evidence="3" id="KW-1185">Reference proteome</keyword>
<feature type="chain" id="PRO_5018155084" evidence="1">
    <location>
        <begin position="19"/>
        <end position="294"/>
    </location>
</feature>
<sequence length="294" mass="33017">MFPFIKFLLHSLFFSCPANDNTIRLSGKVLNSEYGRLIEGSSHALALLTSRSLRGALQVGDVTKVTEETSIPVLCSYAAKQLPSYIPKMVDRLRKIGFPAAYYKDNSNKTRPFIIFREPQMFTMGSKFQAGKIRNDVCKEKVNMVMIEGERNRGLAKENLDSCNRDAEFETYRSSFKIFLPDGEQPLGASELWRSGHPDRTCGITPRVGLGFSQEGLVDIPAVARLFVICTFGEPSKIKQDESAFGCHKYALYDKQKGHCSCKDGYPDIKNTKLFDLTEAEKSHWVRGMVNTGI</sequence>
<proteinExistence type="predicted"/>
<gene>
    <name evidence="2" type="ORF">SVUK_LOCUS1524</name>
</gene>
<evidence type="ECO:0000313" key="2">
    <source>
        <dbReference type="EMBL" id="VDM66526.1"/>
    </source>
</evidence>
<dbReference type="EMBL" id="UYYB01003036">
    <property type="protein sequence ID" value="VDM66526.1"/>
    <property type="molecule type" value="Genomic_DNA"/>
</dbReference>
<keyword evidence="1" id="KW-0732">Signal</keyword>
<evidence type="ECO:0000256" key="1">
    <source>
        <dbReference type="SAM" id="SignalP"/>
    </source>
</evidence>
<dbReference type="OrthoDB" id="5876006at2759"/>
<accession>A0A3P7IAJ1</accession>
<reference evidence="2 3" key="1">
    <citation type="submission" date="2018-11" db="EMBL/GenBank/DDBJ databases">
        <authorList>
            <consortium name="Pathogen Informatics"/>
        </authorList>
    </citation>
    <scope>NUCLEOTIDE SEQUENCE [LARGE SCALE GENOMIC DNA]</scope>
</reference>
<name>A0A3P7IAJ1_STRVU</name>
<feature type="signal peptide" evidence="1">
    <location>
        <begin position="1"/>
        <end position="18"/>
    </location>
</feature>